<organism evidence="2 3">
    <name type="scientific">Phytophthora palmivora</name>
    <dbReference type="NCBI Taxonomy" id="4796"/>
    <lineage>
        <taxon>Eukaryota</taxon>
        <taxon>Sar</taxon>
        <taxon>Stramenopiles</taxon>
        <taxon>Oomycota</taxon>
        <taxon>Peronosporomycetes</taxon>
        <taxon>Peronosporales</taxon>
        <taxon>Peronosporaceae</taxon>
        <taxon>Phytophthora</taxon>
    </lineage>
</organism>
<name>A0A2P4XKU2_9STRA</name>
<dbReference type="Gene3D" id="3.40.50.1820">
    <property type="entry name" value="alpha/beta hydrolase"/>
    <property type="match status" value="1"/>
</dbReference>
<dbReference type="InterPro" id="IPR029058">
    <property type="entry name" value="AB_hydrolase_fold"/>
</dbReference>
<dbReference type="SUPFAM" id="SSF56349">
    <property type="entry name" value="DNA breaking-rejoining enzymes"/>
    <property type="match status" value="1"/>
</dbReference>
<dbReference type="Gene3D" id="1.10.443.10">
    <property type="entry name" value="Intergrase catalytic core"/>
    <property type="match status" value="1"/>
</dbReference>
<dbReference type="Proteomes" id="UP000237271">
    <property type="component" value="Unassembled WGS sequence"/>
</dbReference>
<evidence type="ECO:0000256" key="1">
    <source>
        <dbReference type="ARBA" id="ARBA00023172"/>
    </source>
</evidence>
<dbReference type="EMBL" id="NCKW01009712">
    <property type="protein sequence ID" value="POM66176.1"/>
    <property type="molecule type" value="Genomic_DNA"/>
</dbReference>
<keyword evidence="1" id="KW-0233">DNA recombination</keyword>
<gene>
    <name evidence="2" type="ORF">PHPALM_18006</name>
</gene>
<keyword evidence="3" id="KW-1185">Reference proteome</keyword>
<dbReference type="GO" id="GO:0015074">
    <property type="term" value="P:DNA integration"/>
    <property type="evidence" value="ECO:0007669"/>
    <property type="project" value="InterPro"/>
</dbReference>
<dbReference type="AlphaFoldDB" id="A0A2P4XKU2"/>
<protein>
    <submittedName>
        <fullName evidence="2">Gag protein</fullName>
    </submittedName>
</protein>
<dbReference type="SUPFAM" id="SSF53474">
    <property type="entry name" value="alpha/beta-Hydrolases"/>
    <property type="match status" value="1"/>
</dbReference>
<reference evidence="2 3" key="1">
    <citation type="journal article" date="2017" name="Genome Biol. Evol.">
        <title>Phytophthora megakarya and P. palmivora, closely related causal agents of cacao black pod rot, underwent increases in genome sizes and gene numbers by different mechanisms.</title>
        <authorList>
            <person name="Ali S.S."/>
            <person name="Shao J."/>
            <person name="Lary D.J."/>
            <person name="Kronmiller B."/>
            <person name="Shen D."/>
            <person name="Strem M.D."/>
            <person name="Amoako-Attah I."/>
            <person name="Akrofi A.Y."/>
            <person name="Begoude B.A."/>
            <person name="Ten Hoopen G.M."/>
            <person name="Coulibaly K."/>
            <person name="Kebe B.I."/>
            <person name="Melnick R.L."/>
            <person name="Guiltinan M.J."/>
            <person name="Tyler B.M."/>
            <person name="Meinhardt L.W."/>
            <person name="Bailey B.A."/>
        </authorList>
    </citation>
    <scope>NUCLEOTIDE SEQUENCE [LARGE SCALE GENOMIC DNA]</scope>
    <source>
        <strain evidence="3">sbr112.9</strain>
    </source>
</reference>
<dbReference type="GO" id="GO:0003677">
    <property type="term" value="F:DNA binding"/>
    <property type="evidence" value="ECO:0007669"/>
    <property type="project" value="InterPro"/>
</dbReference>
<dbReference type="GO" id="GO:0006310">
    <property type="term" value="P:DNA recombination"/>
    <property type="evidence" value="ECO:0007669"/>
    <property type="project" value="UniProtKB-KW"/>
</dbReference>
<dbReference type="InterPro" id="IPR013762">
    <property type="entry name" value="Integrase-like_cat_sf"/>
</dbReference>
<dbReference type="InterPro" id="IPR011010">
    <property type="entry name" value="DNA_brk_join_enz"/>
</dbReference>
<comment type="caution">
    <text evidence="2">The sequence shown here is derived from an EMBL/GenBank/DDBJ whole genome shotgun (WGS) entry which is preliminary data.</text>
</comment>
<evidence type="ECO:0000313" key="2">
    <source>
        <dbReference type="EMBL" id="POM66176.1"/>
    </source>
</evidence>
<sequence>MHEPAGLDVPMIYMYDLLEGKTNVYTMDYRGTGRSEQLTCQASAPSSLNGGMDPSDVPECAQELEDKYGDLAAFSTTSAAKDLVSFISYYTNDFSSTIYGVGYGTNWVESIMHLDPPEVTGYVLDSVTTTSGVSSDKFFNLSSVDINAAVPLYCAFSKEKSPVCDKLKLDDYDGNGIIYERDEYWNKHATIPNQASVLLMSSKLDPAAPYQYAKHLFGVFDGENKELVTFENTAGSNLIDRGTYEYMCGSIILASYVQNNGNLAKLDKSCALEKTALNWTTLIEYQYGFLSTDDAFSSDYQDAAQICLLWYLFGRASDLALLRKPNISIDAGNVLFVRFIRMKTSEEQGLSLFPGTEFETCPMLAMALAMLIQTAHQRTSSTTYPQDQAAITLSPDVPLLDILDHPVDTTALGAPSAAGVEKTPTVYSQVNRVLDRIAAAAGVTAALTSHSFRRGGAQHANGSGELTARQDGLRGGFPHLTDAQFESVRNMTGIFGGDALRNLAAATPAEQVERIEAFDTYERGLIAHVQGLQAPAAEMKPAQPKPLRLKVNPYEGKEGENLHFWVREVELAMDAALISTERLRVAFALSNLGGRTKTWAYTREATTPGCFTTWAQLCQQLRAAFIPANYESR</sequence>
<accession>A0A2P4XKU2</accession>
<proteinExistence type="predicted"/>
<evidence type="ECO:0000313" key="3">
    <source>
        <dbReference type="Proteomes" id="UP000237271"/>
    </source>
</evidence>